<dbReference type="InterPro" id="IPR001119">
    <property type="entry name" value="SLH_dom"/>
</dbReference>
<accession>A0ABW0W8Q8</accession>
<feature type="domain" description="SLH" evidence="1">
    <location>
        <begin position="238"/>
        <end position="301"/>
    </location>
</feature>
<organism evidence="2 3">
    <name type="scientific">Paenibacillus solisilvae</name>
    <dbReference type="NCBI Taxonomy" id="2486751"/>
    <lineage>
        <taxon>Bacteria</taxon>
        <taxon>Bacillati</taxon>
        <taxon>Bacillota</taxon>
        <taxon>Bacilli</taxon>
        <taxon>Bacillales</taxon>
        <taxon>Paenibacillaceae</taxon>
        <taxon>Paenibacillus</taxon>
    </lineage>
</organism>
<feature type="domain" description="SLH" evidence="1">
    <location>
        <begin position="177"/>
        <end position="237"/>
    </location>
</feature>
<name>A0ABW0W8Q8_9BACL</name>
<dbReference type="PANTHER" id="PTHR43308">
    <property type="entry name" value="OUTER MEMBRANE PROTEIN ALPHA-RELATED"/>
    <property type="match status" value="1"/>
</dbReference>
<dbReference type="InterPro" id="IPR051465">
    <property type="entry name" value="Cell_Envelope_Struct_Comp"/>
</dbReference>
<evidence type="ECO:0000313" key="3">
    <source>
        <dbReference type="Proteomes" id="UP001596047"/>
    </source>
</evidence>
<evidence type="ECO:0000259" key="1">
    <source>
        <dbReference type="PROSITE" id="PS51272"/>
    </source>
</evidence>
<reference evidence="3" key="1">
    <citation type="journal article" date="2019" name="Int. J. Syst. Evol. Microbiol.">
        <title>The Global Catalogue of Microorganisms (GCM) 10K type strain sequencing project: providing services to taxonomists for standard genome sequencing and annotation.</title>
        <authorList>
            <consortium name="The Broad Institute Genomics Platform"/>
            <consortium name="The Broad Institute Genome Sequencing Center for Infectious Disease"/>
            <person name="Wu L."/>
            <person name="Ma J."/>
        </authorList>
    </citation>
    <scope>NUCLEOTIDE SEQUENCE [LARGE SCALE GENOMIC DNA]</scope>
    <source>
        <strain evidence="3">CGMCC 1.3240</strain>
    </source>
</reference>
<dbReference type="PROSITE" id="PS51272">
    <property type="entry name" value="SLH"/>
    <property type="match status" value="3"/>
</dbReference>
<dbReference type="EMBL" id="JBHSOW010000115">
    <property type="protein sequence ID" value="MFC5653089.1"/>
    <property type="molecule type" value="Genomic_DNA"/>
</dbReference>
<sequence>MVFTVPDSEAAGLVAISLSALEESKKSVSNGSIAIVYKDTSYEIPLSALNFSQLAQMANANSAVGQLFVSIDMNAANLASGLTSALNSASAQMLVSPVSFELSINSNGQSKSLDTLSAYVTRTIRTSAKLEGRQAAVVWLDPQTNKLSYAPTQVTQENGMSVVTFKRKGNSVYTVIKGAVNYSDIAKHWARNDILLLANKYIVEGNSLTAFSPDKAISRGEFAMFIAKGLGLNGDKQAAAKFKDVNTSTTVAAYIGAASNAGIVKGKTDGTFKPNRTVTRVEMASMMVRSANAAGIQIGLSGSSVTVLKRFKDSTKIGTWAQGDVAKAVQAGVINGMSNGTFGGKTAASRAQAAVMIKRLLDYLNFIDI</sequence>
<comment type="caution">
    <text evidence="2">The sequence shown here is derived from an EMBL/GenBank/DDBJ whole genome shotgun (WGS) entry which is preliminary data.</text>
</comment>
<keyword evidence="3" id="KW-1185">Reference proteome</keyword>
<gene>
    <name evidence="2" type="ORF">ACFPYJ_29065</name>
</gene>
<dbReference type="Proteomes" id="UP001596047">
    <property type="component" value="Unassembled WGS sequence"/>
</dbReference>
<dbReference type="Pfam" id="PF00395">
    <property type="entry name" value="SLH"/>
    <property type="match status" value="3"/>
</dbReference>
<evidence type="ECO:0000313" key="2">
    <source>
        <dbReference type="EMBL" id="MFC5653089.1"/>
    </source>
</evidence>
<protein>
    <submittedName>
        <fullName evidence="2">S-layer homology domain-containing protein</fullName>
    </submittedName>
</protein>
<proteinExistence type="predicted"/>
<dbReference type="RefSeq" id="WP_379191744.1">
    <property type="nucleotide sequence ID" value="NZ_JBHSOW010000115.1"/>
</dbReference>
<feature type="domain" description="SLH" evidence="1">
    <location>
        <begin position="308"/>
        <end position="369"/>
    </location>
</feature>